<keyword evidence="7 9" id="KW-1133">Transmembrane helix</keyword>
<dbReference type="SUPFAM" id="SSF54523">
    <property type="entry name" value="Pili subunits"/>
    <property type="match status" value="1"/>
</dbReference>
<sequence>MNALSSYKGFTLIEVLVALAVVAISMSALISSSSTSASNAAYLQDKTLAHWVGMNKVVELQLDPAWPSVGVKKGNYEFANRDWRWEATISGTDDESIRRLDLKVFRQNSKEATAILLAYLGKPFG</sequence>
<evidence type="ECO:0000256" key="4">
    <source>
        <dbReference type="ARBA" id="ARBA00022481"/>
    </source>
</evidence>
<dbReference type="GO" id="GO:0015628">
    <property type="term" value="P:protein secretion by the type II secretion system"/>
    <property type="evidence" value="ECO:0007669"/>
    <property type="project" value="InterPro"/>
</dbReference>
<protein>
    <recommendedName>
        <fullName evidence="10">Type II secretion system protein GspI C-terminal domain-containing protein</fullName>
    </recommendedName>
</protein>
<dbReference type="NCBIfam" id="TIGR02532">
    <property type="entry name" value="IV_pilin_GFxxxE"/>
    <property type="match status" value="1"/>
</dbReference>
<dbReference type="PANTHER" id="PTHR38779:SF2">
    <property type="entry name" value="TYPE II SECRETION SYSTEM PROTEIN I-RELATED"/>
    <property type="match status" value="1"/>
</dbReference>
<comment type="subcellular location">
    <subcellularLocation>
        <location evidence="1">Cell inner membrane</location>
        <topology evidence="1">Single-pass membrane protein</topology>
    </subcellularLocation>
</comment>
<dbReference type="EMBL" id="UOFO01000123">
    <property type="protein sequence ID" value="VAW87465.1"/>
    <property type="molecule type" value="Genomic_DNA"/>
</dbReference>
<reference evidence="11" key="1">
    <citation type="submission" date="2018-06" db="EMBL/GenBank/DDBJ databases">
        <authorList>
            <person name="Zhirakovskaya E."/>
        </authorList>
    </citation>
    <scope>NUCLEOTIDE SEQUENCE</scope>
</reference>
<evidence type="ECO:0000256" key="3">
    <source>
        <dbReference type="ARBA" id="ARBA00022475"/>
    </source>
</evidence>
<dbReference type="GO" id="GO:0015627">
    <property type="term" value="C:type II protein secretion system complex"/>
    <property type="evidence" value="ECO:0007669"/>
    <property type="project" value="InterPro"/>
</dbReference>
<evidence type="ECO:0000256" key="2">
    <source>
        <dbReference type="ARBA" id="ARBA00008358"/>
    </source>
</evidence>
<comment type="similarity">
    <text evidence="2">Belongs to the GSP I family.</text>
</comment>
<keyword evidence="5" id="KW-0997">Cell inner membrane</keyword>
<keyword evidence="8 9" id="KW-0472">Membrane</keyword>
<dbReference type="PROSITE" id="PS00409">
    <property type="entry name" value="PROKAR_NTER_METHYL"/>
    <property type="match status" value="1"/>
</dbReference>
<evidence type="ECO:0000256" key="5">
    <source>
        <dbReference type="ARBA" id="ARBA00022519"/>
    </source>
</evidence>
<evidence type="ECO:0000256" key="9">
    <source>
        <dbReference type="SAM" id="Phobius"/>
    </source>
</evidence>
<accession>A0A3B0Z2F5</accession>
<dbReference type="Pfam" id="PF02501">
    <property type="entry name" value="T2SSI"/>
    <property type="match status" value="1"/>
</dbReference>
<proteinExistence type="inferred from homology"/>
<feature type="domain" description="Type II secretion system protein GspI C-terminal" evidence="10">
    <location>
        <begin position="43"/>
        <end position="116"/>
    </location>
</feature>
<name>A0A3B0Z2F5_9ZZZZ</name>
<dbReference type="GO" id="GO:0005886">
    <property type="term" value="C:plasma membrane"/>
    <property type="evidence" value="ECO:0007669"/>
    <property type="project" value="UniProtKB-SubCell"/>
</dbReference>
<evidence type="ECO:0000256" key="1">
    <source>
        <dbReference type="ARBA" id="ARBA00004377"/>
    </source>
</evidence>
<dbReference type="InterPro" id="IPR003413">
    <property type="entry name" value="T2SS_GspI_C"/>
</dbReference>
<dbReference type="Gene3D" id="3.30.1300.30">
    <property type="entry name" value="GSPII I/J protein-like"/>
    <property type="match status" value="1"/>
</dbReference>
<keyword evidence="3" id="KW-1003">Cell membrane</keyword>
<evidence type="ECO:0000313" key="11">
    <source>
        <dbReference type="EMBL" id="VAW87465.1"/>
    </source>
</evidence>
<keyword evidence="6 9" id="KW-0812">Transmembrane</keyword>
<dbReference type="InterPro" id="IPR012902">
    <property type="entry name" value="N_methyl_site"/>
</dbReference>
<keyword evidence="4" id="KW-0488">Methylation</keyword>
<dbReference type="InterPro" id="IPR010052">
    <property type="entry name" value="T2SS_protein-GspI"/>
</dbReference>
<dbReference type="NCBIfam" id="TIGR01707">
    <property type="entry name" value="gspI"/>
    <property type="match status" value="1"/>
</dbReference>
<evidence type="ECO:0000256" key="6">
    <source>
        <dbReference type="ARBA" id="ARBA00022692"/>
    </source>
</evidence>
<feature type="transmembrane region" description="Helical" evidence="9">
    <location>
        <begin position="12"/>
        <end position="30"/>
    </location>
</feature>
<evidence type="ECO:0000256" key="8">
    <source>
        <dbReference type="ARBA" id="ARBA00023136"/>
    </source>
</evidence>
<evidence type="ECO:0000259" key="10">
    <source>
        <dbReference type="Pfam" id="PF02501"/>
    </source>
</evidence>
<dbReference type="Pfam" id="PF07963">
    <property type="entry name" value="N_methyl"/>
    <property type="match status" value="1"/>
</dbReference>
<dbReference type="InterPro" id="IPR045584">
    <property type="entry name" value="Pilin-like"/>
</dbReference>
<organism evidence="11">
    <name type="scientific">hydrothermal vent metagenome</name>
    <dbReference type="NCBI Taxonomy" id="652676"/>
    <lineage>
        <taxon>unclassified sequences</taxon>
        <taxon>metagenomes</taxon>
        <taxon>ecological metagenomes</taxon>
    </lineage>
</organism>
<dbReference type="PANTHER" id="PTHR38779">
    <property type="entry name" value="TYPE II SECRETION SYSTEM PROTEIN I-RELATED"/>
    <property type="match status" value="1"/>
</dbReference>
<evidence type="ECO:0000256" key="7">
    <source>
        <dbReference type="ARBA" id="ARBA00022989"/>
    </source>
</evidence>
<dbReference type="AlphaFoldDB" id="A0A3B0Z2F5"/>
<gene>
    <name evidence="11" type="ORF">MNBD_GAMMA16-1824</name>
</gene>